<dbReference type="CDD" id="cd03137">
    <property type="entry name" value="GATase1_AraC_1"/>
    <property type="match status" value="1"/>
</dbReference>
<dbReference type="AlphaFoldDB" id="A0A345YLQ3"/>
<dbReference type="InterPro" id="IPR029062">
    <property type="entry name" value="Class_I_gatase-like"/>
</dbReference>
<dbReference type="InterPro" id="IPR018060">
    <property type="entry name" value="HTH_AraC"/>
</dbReference>
<protein>
    <submittedName>
        <fullName evidence="5">Helix-turn-helix domain-containing protein</fullName>
    </submittedName>
</protein>
<accession>A0A345YLQ3</accession>
<evidence type="ECO:0000313" key="4">
    <source>
        <dbReference type="EMBL" id="AXK44855.1"/>
    </source>
</evidence>
<dbReference type="Proteomes" id="UP000282185">
    <property type="component" value="Unassembled WGS sequence"/>
</dbReference>
<dbReference type="Gene3D" id="3.40.50.880">
    <property type="match status" value="1"/>
</dbReference>
<dbReference type="Pfam" id="PF12833">
    <property type="entry name" value="HTH_18"/>
    <property type="match status" value="1"/>
</dbReference>
<evidence type="ECO:0000313" key="5">
    <source>
        <dbReference type="EMBL" id="RRR20736.1"/>
    </source>
</evidence>
<dbReference type="InterPro" id="IPR009057">
    <property type="entry name" value="Homeodomain-like_sf"/>
</dbReference>
<name>A0A345YLQ3_9MICO</name>
<dbReference type="Proteomes" id="UP000254236">
    <property type="component" value="Chromosome"/>
</dbReference>
<dbReference type="GO" id="GO:0003700">
    <property type="term" value="F:DNA-binding transcription factor activity"/>
    <property type="evidence" value="ECO:0007669"/>
    <property type="project" value="InterPro"/>
</dbReference>
<proteinExistence type="predicted"/>
<evidence type="ECO:0000256" key="2">
    <source>
        <dbReference type="ARBA" id="ARBA00023163"/>
    </source>
</evidence>
<dbReference type="EMBL" id="CP031356">
    <property type="protein sequence ID" value="AXK44855.1"/>
    <property type="molecule type" value="Genomic_DNA"/>
</dbReference>
<evidence type="ECO:0000256" key="1">
    <source>
        <dbReference type="ARBA" id="ARBA00023015"/>
    </source>
</evidence>
<dbReference type="EMBL" id="QSWH01000016">
    <property type="protein sequence ID" value="RRR20736.1"/>
    <property type="molecule type" value="Genomic_DNA"/>
</dbReference>
<dbReference type="SUPFAM" id="SSF52317">
    <property type="entry name" value="Class I glutamine amidotransferase-like"/>
    <property type="match status" value="1"/>
</dbReference>
<dbReference type="PROSITE" id="PS01124">
    <property type="entry name" value="HTH_ARAC_FAMILY_2"/>
    <property type="match status" value="1"/>
</dbReference>
<evidence type="ECO:0000313" key="6">
    <source>
        <dbReference type="Proteomes" id="UP000254236"/>
    </source>
</evidence>
<keyword evidence="2" id="KW-0804">Transcription</keyword>
<gene>
    <name evidence="4" type="ORF">DWV08_03915</name>
    <name evidence="5" type="ORF">DXU92_17155</name>
</gene>
<sequence>MQRERLVVIVVYDGVQMLDVVGPAEVFATAARHLVDGGGYRVRIVSGDGQSVRSDSGLRLDVDGPLAEQVDPVDTVLVAGGRGCHVAAESAELLAALDDVGRCARRRGSVCTGAFVIAAAGWLTGRAATTHWMAGGRLAREHPDVRVSPDRIFIQDGDVFTSGGASAGMDLALALVEADHDAALARGVARELVLFLQRPGSQSQFSARMEHAIPAKSPLRTVIDEVVADPAADHRLSVMAERARISERHLGRLFAEQMHTTPGRFVERVRVDFACGHLEQTDLGHAAIAARSGFGNEETMRRAFARVLDLSPAEYRRRFQTTRRIPAQHQEKR</sequence>
<dbReference type="OrthoDB" id="3194870at2"/>
<keyword evidence="6" id="KW-1185">Reference proteome</keyword>
<dbReference type="SMART" id="SM00342">
    <property type="entry name" value="HTH_ARAC"/>
    <property type="match status" value="1"/>
</dbReference>
<dbReference type="PANTHER" id="PTHR43130:SF3">
    <property type="entry name" value="HTH-TYPE TRANSCRIPTIONAL REGULATOR RV1931C"/>
    <property type="match status" value="1"/>
</dbReference>
<dbReference type="SUPFAM" id="SSF46689">
    <property type="entry name" value="Homeodomain-like"/>
    <property type="match status" value="1"/>
</dbReference>
<organism evidence="5 7">
    <name type="scientific">Brachybacterium saurashtrense</name>
    <dbReference type="NCBI Taxonomy" id="556288"/>
    <lineage>
        <taxon>Bacteria</taxon>
        <taxon>Bacillati</taxon>
        <taxon>Actinomycetota</taxon>
        <taxon>Actinomycetes</taxon>
        <taxon>Micrococcales</taxon>
        <taxon>Dermabacteraceae</taxon>
        <taxon>Brachybacterium</taxon>
    </lineage>
</organism>
<dbReference type="Gene3D" id="1.10.10.60">
    <property type="entry name" value="Homeodomain-like"/>
    <property type="match status" value="1"/>
</dbReference>
<dbReference type="Pfam" id="PF01965">
    <property type="entry name" value="DJ-1_PfpI"/>
    <property type="match status" value="1"/>
</dbReference>
<dbReference type="InterPro" id="IPR002818">
    <property type="entry name" value="DJ-1/PfpI"/>
</dbReference>
<evidence type="ECO:0000313" key="7">
    <source>
        <dbReference type="Proteomes" id="UP000282185"/>
    </source>
</evidence>
<reference evidence="5 7" key="2">
    <citation type="submission" date="2018-08" db="EMBL/GenBank/DDBJ databases">
        <title>Brachybacterium saurashtrense DSM 23186.</title>
        <authorList>
            <person name="Li Y."/>
        </authorList>
    </citation>
    <scope>NUCLEOTIDE SEQUENCE [LARGE SCALE GENOMIC DNA]</scope>
    <source>
        <strain evidence="5 7">DSM 23186</strain>
    </source>
</reference>
<dbReference type="InterPro" id="IPR052158">
    <property type="entry name" value="INH-QAR"/>
</dbReference>
<feature type="domain" description="HTH araC/xylS-type" evidence="3">
    <location>
        <begin position="217"/>
        <end position="318"/>
    </location>
</feature>
<keyword evidence="1" id="KW-0805">Transcription regulation</keyword>
<dbReference type="KEGG" id="bsau:DWV08_03915"/>
<reference evidence="4 6" key="1">
    <citation type="submission" date="2018-07" db="EMBL/GenBank/DDBJ databases">
        <title>Brachybacterium saurashtrense DSM 23186 genome sequence.</title>
        <authorList>
            <person name="Guo L."/>
        </authorList>
    </citation>
    <scope>NUCLEOTIDE SEQUENCE [LARGE SCALE GENOMIC DNA]</scope>
    <source>
        <strain evidence="4 6">DSM 23186</strain>
    </source>
</reference>
<evidence type="ECO:0000259" key="3">
    <source>
        <dbReference type="PROSITE" id="PS01124"/>
    </source>
</evidence>
<dbReference type="GO" id="GO:0043565">
    <property type="term" value="F:sequence-specific DNA binding"/>
    <property type="evidence" value="ECO:0007669"/>
    <property type="project" value="InterPro"/>
</dbReference>
<dbReference type="PANTHER" id="PTHR43130">
    <property type="entry name" value="ARAC-FAMILY TRANSCRIPTIONAL REGULATOR"/>
    <property type="match status" value="1"/>
</dbReference>